<gene>
    <name evidence="3" type="ORF">SAMN05216375_10633</name>
    <name evidence="2" type="ORF">TR210_1183</name>
</gene>
<accession>A0A143YP63</accession>
<evidence type="ECO:0000259" key="1">
    <source>
        <dbReference type="PROSITE" id="PS50075"/>
    </source>
</evidence>
<dbReference type="EMBL" id="FNYT01000006">
    <property type="protein sequence ID" value="SEJ00094.1"/>
    <property type="molecule type" value="Genomic_DNA"/>
</dbReference>
<evidence type="ECO:0000313" key="2">
    <source>
        <dbReference type="EMBL" id="CZQ94022.1"/>
    </source>
</evidence>
<name>A0A143YP63_9LACT</name>
<dbReference type="PROSITE" id="PS50075">
    <property type="entry name" value="CARRIER"/>
    <property type="match status" value="1"/>
</dbReference>
<protein>
    <submittedName>
        <fullName evidence="2 3">Acyl carrier protein</fullName>
    </submittedName>
</protein>
<dbReference type="Proteomes" id="UP000199280">
    <property type="component" value="Unassembled WGS sequence"/>
</dbReference>
<dbReference type="Proteomes" id="UP000076878">
    <property type="component" value="Unassembled WGS sequence"/>
</dbReference>
<reference evidence="3 5" key="2">
    <citation type="submission" date="2016-10" db="EMBL/GenBank/DDBJ databases">
        <authorList>
            <person name="Varghese N."/>
            <person name="Submissions S."/>
        </authorList>
    </citation>
    <scope>NUCLEOTIDE SEQUENCE [LARGE SCALE GENOMIC DNA]</scope>
    <source>
        <strain evidence="3 5">DSM 22150</strain>
    </source>
</reference>
<dbReference type="RefSeq" id="WP_068622555.1">
    <property type="nucleotide sequence ID" value="NZ_FJNB01000007.1"/>
</dbReference>
<evidence type="ECO:0000313" key="4">
    <source>
        <dbReference type="Proteomes" id="UP000076878"/>
    </source>
</evidence>
<dbReference type="SUPFAM" id="SSF47336">
    <property type="entry name" value="ACP-like"/>
    <property type="match status" value="1"/>
</dbReference>
<dbReference type="Gene3D" id="1.10.1200.10">
    <property type="entry name" value="ACP-like"/>
    <property type="match status" value="1"/>
</dbReference>
<reference evidence="2 4" key="1">
    <citation type="submission" date="2016-02" db="EMBL/GenBank/DDBJ databases">
        <authorList>
            <person name="Wen L."/>
            <person name="He K."/>
            <person name="Yang H."/>
        </authorList>
    </citation>
    <scope>NUCLEOTIDE SEQUENCE [LARGE SCALE GENOMIC DNA]</scope>
    <source>
        <strain evidence="2">Trichococcus_R210</strain>
    </source>
</reference>
<dbReference type="AlphaFoldDB" id="A0A143YP63"/>
<dbReference type="OrthoDB" id="675004at2"/>
<evidence type="ECO:0000313" key="3">
    <source>
        <dbReference type="EMBL" id="SEJ00094.1"/>
    </source>
</evidence>
<sequence>MENFYEEFAEILEVAEVNREDALDDYEGWDSLGLLSTQIMAEESYGVKIGNDDLKGLTTVGDIADLIQARRKAE</sequence>
<organism evidence="2 4">
    <name type="scientific">Trichococcus ilyis</name>
    <dbReference type="NCBI Taxonomy" id="640938"/>
    <lineage>
        <taxon>Bacteria</taxon>
        <taxon>Bacillati</taxon>
        <taxon>Bacillota</taxon>
        <taxon>Bacilli</taxon>
        <taxon>Lactobacillales</taxon>
        <taxon>Carnobacteriaceae</taxon>
        <taxon>Trichococcus</taxon>
    </lineage>
</organism>
<dbReference type="InterPro" id="IPR009081">
    <property type="entry name" value="PP-bd_ACP"/>
</dbReference>
<keyword evidence="5" id="KW-1185">Reference proteome</keyword>
<feature type="domain" description="Carrier" evidence="1">
    <location>
        <begin position="1"/>
        <end position="71"/>
    </location>
</feature>
<evidence type="ECO:0000313" key="5">
    <source>
        <dbReference type="Proteomes" id="UP000199280"/>
    </source>
</evidence>
<dbReference type="InterPro" id="IPR036736">
    <property type="entry name" value="ACP-like_sf"/>
</dbReference>
<dbReference type="STRING" id="640938.TR210_1183"/>
<dbReference type="Pfam" id="PF00550">
    <property type="entry name" value="PP-binding"/>
    <property type="match status" value="1"/>
</dbReference>
<proteinExistence type="predicted"/>
<dbReference type="EMBL" id="FJNB01000007">
    <property type="protein sequence ID" value="CZQ94022.1"/>
    <property type="molecule type" value="Genomic_DNA"/>
</dbReference>